<feature type="signal peptide" evidence="3">
    <location>
        <begin position="1"/>
        <end position="20"/>
    </location>
</feature>
<gene>
    <name evidence="4" type="ORF">GOP47_0001012</name>
</gene>
<evidence type="ECO:0000313" key="5">
    <source>
        <dbReference type="Proteomes" id="UP000886520"/>
    </source>
</evidence>
<feature type="non-terminal residue" evidence="4">
    <location>
        <position position="1"/>
    </location>
</feature>
<keyword evidence="2" id="KW-1133">Transmembrane helix</keyword>
<keyword evidence="2" id="KW-0812">Transmembrane</keyword>
<sequence>FVVEMFLLLWIASYDTMLLGDILHSSTLVLRAAERSRGLFLHVPPQAPGFLYASRYARNGRSTLHILALQSPKGFGPPPPKIIKPLPAEEKEISKTKKGQRRLSDDSEAGGEDDDDEVPQIVMDRMIKRIGVSIAVPVVLAVLMFPLFWFLKVQLRVDVPEWLPLLVSGTFFGSAALGITYGIISTSWDPLRDGSFLGWKEANANWPIFFNSLQGKQARR</sequence>
<proteinExistence type="predicted"/>
<comment type="caution">
    <text evidence="4">The sequence shown here is derived from an EMBL/GenBank/DDBJ whole genome shotgun (WGS) entry which is preliminary data.</text>
</comment>
<feature type="chain" id="PRO_5039578702" description="Protein PAM68, chloroplastic" evidence="3">
    <location>
        <begin position="21"/>
        <end position="220"/>
    </location>
</feature>
<accession>A0A9D4VG22</accession>
<feature type="transmembrane region" description="Helical" evidence="2">
    <location>
        <begin position="162"/>
        <end position="184"/>
    </location>
</feature>
<evidence type="ECO:0000313" key="4">
    <source>
        <dbReference type="EMBL" id="KAI5084843.1"/>
    </source>
</evidence>
<dbReference type="InterPro" id="IPR021855">
    <property type="entry name" value="PAM68-like"/>
</dbReference>
<name>A0A9D4VG22_ADICA</name>
<reference evidence="4" key="1">
    <citation type="submission" date="2021-01" db="EMBL/GenBank/DDBJ databases">
        <title>Adiantum capillus-veneris genome.</title>
        <authorList>
            <person name="Fang Y."/>
            <person name="Liao Q."/>
        </authorList>
    </citation>
    <scope>NUCLEOTIDE SEQUENCE</scope>
    <source>
        <strain evidence="4">H3</strain>
        <tissue evidence="4">Leaf</tissue>
    </source>
</reference>
<organism evidence="4 5">
    <name type="scientific">Adiantum capillus-veneris</name>
    <name type="common">Maidenhair fern</name>
    <dbReference type="NCBI Taxonomy" id="13818"/>
    <lineage>
        <taxon>Eukaryota</taxon>
        <taxon>Viridiplantae</taxon>
        <taxon>Streptophyta</taxon>
        <taxon>Embryophyta</taxon>
        <taxon>Tracheophyta</taxon>
        <taxon>Polypodiopsida</taxon>
        <taxon>Polypodiidae</taxon>
        <taxon>Polypodiales</taxon>
        <taxon>Pteridineae</taxon>
        <taxon>Pteridaceae</taxon>
        <taxon>Vittarioideae</taxon>
        <taxon>Adiantum</taxon>
    </lineage>
</organism>
<dbReference type="Pfam" id="PF11947">
    <property type="entry name" value="DUF3464"/>
    <property type="match status" value="1"/>
</dbReference>
<feature type="region of interest" description="Disordered" evidence="1">
    <location>
        <begin position="75"/>
        <end position="116"/>
    </location>
</feature>
<evidence type="ECO:0000256" key="2">
    <source>
        <dbReference type="SAM" id="Phobius"/>
    </source>
</evidence>
<keyword evidence="5" id="KW-1185">Reference proteome</keyword>
<evidence type="ECO:0000256" key="1">
    <source>
        <dbReference type="SAM" id="MobiDB-lite"/>
    </source>
</evidence>
<dbReference type="AlphaFoldDB" id="A0A9D4VG22"/>
<feature type="transmembrane region" description="Helical" evidence="2">
    <location>
        <begin position="130"/>
        <end position="150"/>
    </location>
</feature>
<protein>
    <recommendedName>
        <fullName evidence="6">Protein PAM68, chloroplastic</fullName>
    </recommendedName>
</protein>
<evidence type="ECO:0000256" key="3">
    <source>
        <dbReference type="SAM" id="SignalP"/>
    </source>
</evidence>
<keyword evidence="3" id="KW-0732">Signal</keyword>
<evidence type="ECO:0008006" key="6">
    <source>
        <dbReference type="Google" id="ProtNLM"/>
    </source>
</evidence>
<keyword evidence="2" id="KW-0472">Membrane</keyword>
<dbReference type="Proteomes" id="UP000886520">
    <property type="component" value="Chromosome 1"/>
</dbReference>
<dbReference type="PANTHER" id="PTHR34575">
    <property type="entry name" value="PROTEIN PAM68, CHLOROPLASTIC"/>
    <property type="match status" value="1"/>
</dbReference>
<dbReference type="EMBL" id="JABFUD020000001">
    <property type="protein sequence ID" value="KAI5084843.1"/>
    <property type="molecule type" value="Genomic_DNA"/>
</dbReference>
<feature type="compositionally biased region" description="Acidic residues" evidence="1">
    <location>
        <begin position="106"/>
        <end position="116"/>
    </location>
</feature>
<dbReference type="PANTHER" id="PTHR34575:SF1">
    <property type="entry name" value="PROTEIN PAM68, CHLOROPLASTIC"/>
    <property type="match status" value="1"/>
</dbReference>
<dbReference type="OrthoDB" id="5862at2759"/>